<evidence type="ECO:0000256" key="1">
    <source>
        <dbReference type="SAM" id="SignalP"/>
    </source>
</evidence>
<dbReference type="PANTHER" id="PTHR31778:SF2">
    <property type="entry name" value="BUD SITE SELECTION PROTEIN RAX2"/>
    <property type="match status" value="1"/>
</dbReference>
<accession>A0A4R3LGE9</accession>
<dbReference type="PANTHER" id="PTHR31778">
    <property type="entry name" value="BUD SITE SELECTION PROTEIN RAX2"/>
    <property type="match status" value="1"/>
</dbReference>
<proteinExistence type="predicted"/>
<dbReference type="InterPro" id="IPR013431">
    <property type="entry name" value="Delta_60_rpt"/>
</dbReference>
<dbReference type="AlphaFoldDB" id="A0A4R3LGE9"/>
<dbReference type="OrthoDB" id="5950305at2"/>
<dbReference type="Proteomes" id="UP000294599">
    <property type="component" value="Unassembled WGS sequence"/>
</dbReference>
<evidence type="ECO:0000313" key="2">
    <source>
        <dbReference type="EMBL" id="TCS99261.1"/>
    </source>
</evidence>
<keyword evidence="1" id="KW-0732">Signal</keyword>
<feature type="chain" id="PRO_5020901769" evidence="1">
    <location>
        <begin position="29"/>
        <end position="869"/>
    </location>
</feature>
<evidence type="ECO:0000313" key="3">
    <source>
        <dbReference type="Proteomes" id="UP000294599"/>
    </source>
</evidence>
<dbReference type="SUPFAM" id="SSF101898">
    <property type="entry name" value="NHL repeat"/>
    <property type="match status" value="2"/>
</dbReference>
<dbReference type="EMBL" id="SMAF01000006">
    <property type="protein sequence ID" value="TCS99261.1"/>
    <property type="molecule type" value="Genomic_DNA"/>
</dbReference>
<protein>
    <submittedName>
        <fullName evidence="2">Putative delta-60 repeat protein</fullName>
    </submittedName>
</protein>
<keyword evidence="3" id="KW-1185">Reference proteome</keyword>
<organism evidence="2 3">
    <name type="scientific">Pseudofulvimonas gallinarii</name>
    <dbReference type="NCBI Taxonomy" id="634155"/>
    <lineage>
        <taxon>Bacteria</taxon>
        <taxon>Pseudomonadati</taxon>
        <taxon>Pseudomonadota</taxon>
        <taxon>Gammaproteobacteria</taxon>
        <taxon>Lysobacterales</taxon>
        <taxon>Rhodanobacteraceae</taxon>
        <taxon>Pseudofulvimonas</taxon>
    </lineage>
</organism>
<reference evidence="2 3" key="1">
    <citation type="submission" date="2019-03" db="EMBL/GenBank/DDBJ databases">
        <title>Genomic Encyclopedia of Type Strains, Phase IV (KMG-IV): sequencing the most valuable type-strain genomes for metagenomic binning, comparative biology and taxonomic classification.</title>
        <authorList>
            <person name="Goeker M."/>
        </authorList>
    </citation>
    <scope>NUCLEOTIDE SEQUENCE [LARGE SCALE GENOMIC DNA]</scope>
    <source>
        <strain evidence="2 3">DSM 21944</strain>
    </source>
</reference>
<dbReference type="Pfam" id="PF17164">
    <property type="entry name" value="DUF5122"/>
    <property type="match status" value="12"/>
</dbReference>
<name>A0A4R3LGE9_9GAMM</name>
<feature type="signal peptide" evidence="1">
    <location>
        <begin position="1"/>
        <end position="28"/>
    </location>
</feature>
<comment type="caution">
    <text evidence="2">The sequence shown here is derived from an EMBL/GenBank/DDBJ whole genome shotgun (WGS) entry which is preliminary data.</text>
</comment>
<dbReference type="Gene3D" id="2.80.10.50">
    <property type="match status" value="5"/>
</dbReference>
<sequence>MNTKRSSRKSARGRLAWLAWLLWCPLLAAQSVDDGFAPEIDNGLVRVLHEQGNGLLLVGGNFTSAEGATHNRLVRVLPDGTLDSGFAPDISSGTVPTIWALHQQPSTVPGQGKVLIGGQFQQVNGQPRSNLARLNVNGTLDTAFNVSVDGQVRSFDSTMSPDGSAGIIYLGGLFSNVGGIPRPRLAAIQANGNVLTTFNPPLISGGLVSAIRLHRDQTGATHGLLVAGAYNMDGEVARLRRVHQGTGALDTGFNVTVSGGTTFGNIINALAVQPDGKILIAGDFDVVNGQTRTMIARLNVDGSLDDSFVPPTLDGGIMGVSLQPDGRMLIAGDFTLGAVRSRIARLNEDGSLDATYAAQIDPDQPVGAVLAHTDGTATFAGGFTIVSGLPRARVARLNTSGTIDQSLITPGSTNGGVMAIAVQDDGKILAGGVFTEFNGHERHRIVRLHPGNGAVDSGFTPGFGISVYAIAVMPDRRILVGGAFNSVSGVTRRRLAMLHPDGSVDVSFNAQIADGNVVAIVPQKDGRILIGGDFTEIAGVIRQSVARLHPDGSLDTSFLPPTSNGMVRAIAVQADGRVVIGGDFTTMGGGWTRNHLARLKANGNMDSVIAGTAGANGAVRAIAQDRDGNLIIGGAFTQVDGSTRNRIAALDADGELLATFSSGANNTVWSIVPRIDGSVYVAGAFTSIGGTARGRVARLSSTGALMPDFDGNADNLVRAMTVQPDGKVLIGGTFETVDGQSRDYLARLAVPQAVRHELRIVGTVPVLQWLWQGPAAEILHPPQLQVSIDCCDHDSFIPFPGTSEMSGGALGNQRVYSLADFTGLSGVYYLRTATVTGDARGAGTHVQYSPAWRFDGGPASDIIFANGFD</sequence>
<gene>
    <name evidence="2" type="ORF">EDC25_10699</name>
</gene>
<dbReference type="NCBIfam" id="TIGR02608">
    <property type="entry name" value="delta_60_rpt"/>
    <property type="match status" value="8"/>
</dbReference>
<dbReference type="GO" id="GO:1902929">
    <property type="term" value="C:plasma membrane of growing cell tip"/>
    <property type="evidence" value="ECO:0007669"/>
    <property type="project" value="TreeGrafter"/>
</dbReference>
<dbReference type="RefSeq" id="WP_132577307.1">
    <property type="nucleotide sequence ID" value="NZ_JBHLWF010000031.1"/>
</dbReference>
<dbReference type="SUPFAM" id="SSF63829">
    <property type="entry name" value="Calcium-dependent phosphotriesterase"/>
    <property type="match status" value="1"/>
</dbReference>